<dbReference type="OrthoDB" id="2189860at2759"/>
<keyword evidence="3" id="KW-1185">Reference proteome</keyword>
<evidence type="ECO:0000313" key="3">
    <source>
        <dbReference type="Proteomes" id="UP000016927"/>
    </source>
</evidence>
<dbReference type="VEuPathDB" id="MicrosporidiaDB:NBO_4g0049"/>
<dbReference type="InterPro" id="IPR028565">
    <property type="entry name" value="MHD"/>
</dbReference>
<organism evidence="2 3">
    <name type="scientific">Nosema bombycis (strain CQ1 / CVCC 102059)</name>
    <name type="common">Microsporidian parasite</name>
    <name type="synonym">Pebrine of silkworm</name>
    <dbReference type="NCBI Taxonomy" id="578461"/>
    <lineage>
        <taxon>Eukaryota</taxon>
        <taxon>Fungi</taxon>
        <taxon>Fungi incertae sedis</taxon>
        <taxon>Microsporidia</taxon>
        <taxon>Nosematidae</taxon>
        <taxon>Nosema</taxon>
    </lineage>
</organism>
<sequence>MIEEIFITQKDVVLLGNPKEYPARPSYPTHVVGDRQLTQYKRNDVNISALYTNLDVFYVLEYLEDLCREIENHTSALTAKTISDYYFKILEIKNNFQYGPKTKENTVFDLIQSNDVYVDVIETFNVVIRNEKVQQRNIIMDSPDVQITNSQSIDSVLKNEIVGYIFVKPNFIDSKTFKLILNKNNFDFISEKKVTKKFNKIEVEMDIANETMEVFRYLTKSRNPPPVDLHKENGIYKLKTRDDVIFDHLEIKIPVPQNIKKLKIKNSKGTVLHDEMISVVKWTFKNEKVVRADLSLEIEAFVEEECSNELNVKFCISKSNNNHMKIEKAVCLGNPSVKVWIKYDLCNGTYKIRV</sequence>
<dbReference type="InterPro" id="IPR036168">
    <property type="entry name" value="AP2_Mu_C_sf"/>
</dbReference>
<proteinExistence type="predicted"/>
<reference evidence="2 3" key="1">
    <citation type="journal article" date="2013" name="BMC Genomics">
        <title>Comparative genomics of parasitic silkworm microsporidia reveal an association between genome expansion and host adaptation.</title>
        <authorList>
            <person name="Pan G."/>
            <person name="Xu J."/>
            <person name="Li T."/>
            <person name="Xia Q."/>
            <person name="Liu S.L."/>
            <person name="Zhang G."/>
            <person name="Li S."/>
            <person name="Li C."/>
            <person name="Liu H."/>
            <person name="Yang L."/>
            <person name="Liu T."/>
            <person name="Zhang X."/>
            <person name="Wu Z."/>
            <person name="Fan W."/>
            <person name="Dang X."/>
            <person name="Xiang H."/>
            <person name="Tao M."/>
            <person name="Li Y."/>
            <person name="Hu J."/>
            <person name="Li Z."/>
            <person name="Lin L."/>
            <person name="Luo J."/>
            <person name="Geng L."/>
            <person name="Wang L."/>
            <person name="Long M."/>
            <person name="Wan Y."/>
            <person name="He N."/>
            <person name="Zhang Z."/>
            <person name="Lu C."/>
            <person name="Keeling P.J."/>
            <person name="Wang J."/>
            <person name="Xiang Z."/>
            <person name="Zhou Z."/>
        </authorList>
    </citation>
    <scope>NUCLEOTIDE SEQUENCE [LARGE SCALE GENOMIC DNA]</scope>
    <source>
        <strain evidence="3">CQ1 / CVCC 102059</strain>
    </source>
</reference>
<dbReference type="Gene3D" id="2.60.40.1170">
    <property type="entry name" value="Mu homology domain, subdomain B"/>
    <property type="match status" value="2"/>
</dbReference>
<dbReference type="OMA" id="THYEIRF"/>
<dbReference type="Pfam" id="PF00928">
    <property type="entry name" value="Adap_comp_sub"/>
    <property type="match status" value="1"/>
</dbReference>
<gene>
    <name evidence="2" type="ORF">NBO_4g0049</name>
</gene>
<dbReference type="EMBL" id="KB908912">
    <property type="protein sequence ID" value="EOB15421.1"/>
    <property type="molecule type" value="Genomic_DNA"/>
</dbReference>
<dbReference type="AlphaFoldDB" id="R0KX22"/>
<accession>R0KX22</accession>
<dbReference type="STRING" id="578461.R0KX22"/>
<dbReference type="PROSITE" id="PS51072">
    <property type="entry name" value="MHD"/>
    <property type="match status" value="1"/>
</dbReference>
<evidence type="ECO:0000313" key="2">
    <source>
        <dbReference type="EMBL" id="EOB15421.1"/>
    </source>
</evidence>
<dbReference type="Proteomes" id="UP000016927">
    <property type="component" value="Unassembled WGS sequence"/>
</dbReference>
<feature type="domain" description="MHD" evidence="1">
    <location>
        <begin position="113"/>
        <end position="353"/>
    </location>
</feature>
<dbReference type="SUPFAM" id="SSF49447">
    <property type="entry name" value="Second domain of Mu2 adaptin subunit (ap50) of ap2 adaptor"/>
    <property type="match status" value="1"/>
</dbReference>
<name>R0KX22_NOSB1</name>
<dbReference type="HOGENOM" id="CLU_826469_0_0_1"/>
<protein>
    <submittedName>
        <fullName evidence="2">Clathrin coat assembly protein</fullName>
    </submittedName>
</protein>
<evidence type="ECO:0000259" key="1">
    <source>
        <dbReference type="PROSITE" id="PS51072"/>
    </source>
</evidence>